<evidence type="ECO:0000256" key="9">
    <source>
        <dbReference type="ARBA" id="ARBA00022927"/>
    </source>
</evidence>
<dbReference type="PANTHER" id="PTHR30558">
    <property type="entry name" value="EXBD MEMBRANE COMPONENT OF PMF-DRIVEN MACROMOLECULE IMPORT SYSTEM"/>
    <property type="match status" value="1"/>
</dbReference>
<dbReference type="OrthoDB" id="9798629at2"/>
<evidence type="ECO:0000256" key="5">
    <source>
        <dbReference type="ARBA" id="ARBA00022448"/>
    </source>
</evidence>
<keyword evidence="5 12" id="KW-0813">Transport</keyword>
<organism evidence="15 17">
    <name type="scientific">Pseudomonas viridiflava</name>
    <name type="common">Phytomonas viridiflava</name>
    <dbReference type="NCBI Taxonomy" id="33069"/>
    <lineage>
        <taxon>Bacteria</taxon>
        <taxon>Pseudomonadati</taxon>
        <taxon>Pseudomonadota</taxon>
        <taxon>Gammaproteobacteria</taxon>
        <taxon>Pseudomonadales</taxon>
        <taxon>Pseudomonadaceae</taxon>
        <taxon>Pseudomonas</taxon>
    </lineage>
</organism>
<evidence type="ECO:0000313" key="15">
    <source>
        <dbReference type="EMBL" id="UZA70328.1"/>
    </source>
</evidence>
<dbReference type="GO" id="GO:0015031">
    <property type="term" value="P:protein transport"/>
    <property type="evidence" value="ECO:0007669"/>
    <property type="project" value="UniProtKB-KW"/>
</dbReference>
<dbReference type="EMBL" id="LT855380">
    <property type="protein sequence ID" value="SMS11489.1"/>
    <property type="molecule type" value="Genomic_DNA"/>
</dbReference>
<feature type="transmembrane region" description="Helical" evidence="13">
    <location>
        <begin position="20"/>
        <end position="38"/>
    </location>
</feature>
<keyword evidence="7" id="KW-0997">Cell inner membrane</keyword>
<proteinExistence type="inferred from homology"/>
<evidence type="ECO:0000256" key="11">
    <source>
        <dbReference type="ARBA" id="ARBA00023136"/>
    </source>
</evidence>
<gene>
    <name evidence="14" type="ORF">CFBP1590__3903</name>
    <name evidence="15" type="ORF">EZZ81_19675</name>
</gene>
<comment type="similarity">
    <text evidence="3 12">Belongs to the ExbD/TolR family.</text>
</comment>
<dbReference type="Gene3D" id="3.30.420.270">
    <property type="match status" value="1"/>
</dbReference>
<reference evidence="14 16" key="1">
    <citation type="submission" date="2017-05" db="EMBL/GenBank/DDBJ databases">
        <authorList>
            <person name="Song R."/>
            <person name="Chenine A.L."/>
            <person name="Ruprecht R.M."/>
        </authorList>
    </citation>
    <scope>NUCLEOTIDE SEQUENCE [LARGE SCALE GENOMIC DNA]</scope>
    <source>
        <strain evidence="14 16">CFBP 1590</strain>
    </source>
</reference>
<name>A0A0P6W6X5_PSEVI</name>
<dbReference type="RefSeq" id="WP_004879328.1">
    <property type="nucleotide sequence ID" value="NZ_CP036495.1"/>
</dbReference>
<dbReference type="PANTHER" id="PTHR30558:SF12">
    <property type="entry name" value="BIOPOLYMER TRANSPORT PROTEIN EXBD"/>
    <property type="match status" value="1"/>
</dbReference>
<dbReference type="EMBL" id="CP036495">
    <property type="protein sequence ID" value="UZA70328.1"/>
    <property type="molecule type" value="Genomic_DNA"/>
</dbReference>
<keyword evidence="10 13" id="KW-1133">Transmembrane helix</keyword>
<dbReference type="GO" id="GO:0022857">
    <property type="term" value="F:transmembrane transporter activity"/>
    <property type="evidence" value="ECO:0007669"/>
    <property type="project" value="InterPro"/>
</dbReference>
<evidence type="ECO:0000256" key="7">
    <source>
        <dbReference type="ARBA" id="ARBA00022519"/>
    </source>
</evidence>
<keyword evidence="9 12" id="KW-0653">Protein transport</keyword>
<evidence type="ECO:0000313" key="14">
    <source>
        <dbReference type="EMBL" id="SMS11489.1"/>
    </source>
</evidence>
<protein>
    <submittedName>
        <fullName evidence="15">Biopolymer transporter ExbD</fullName>
    </submittedName>
    <submittedName>
        <fullName evidence="14">TonB system transport protein ExbD</fullName>
    </submittedName>
</protein>
<keyword evidence="6" id="KW-1003">Cell membrane</keyword>
<comment type="subunit">
    <text evidence="4">The accessory proteins ExbB and ExbD seem to form a complex with TonB.</text>
</comment>
<accession>A0A0P6W6X5</accession>
<evidence type="ECO:0000256" key="6">
    <source>
        <dbReference type="ARBA" id="ARBA00022475"/>
    </source>
</evidence>
<dbReference type="Proteomes" id="UP001163644">
    <property type="component" value="Chromosome"/>
</dbReference>
<evidence type="ECO:0000256" key="4">
    <source>
        <dbReference type="ARBA" id="ARBA00011471"/>
    </source>
</evidence>
<evidence type="ECO:0000256" key="3">
    <source>
        <dbReference type="ARBA" id="ARBA00005811"/>
    </source>
</evidence>
<evidence type="ECO:0000313" key="17">
    <source>
        <dbReference type="Proteomes" id="UP001163644"/>
    </source>
</evidence>
<dbReference type="AlphaFoldDB" id="A0A0P6W6X5"/>
<comment type="subcellular location">
    <subcellularLocation>
        <location evidence="2">Cell inner membrane</location>
        <topology evidence="2">Single-pass type II membrane protein</topology>
    </subcellularLocation>
    <subcellularLocation>
        <location evidence="12">Cell membrane</location>
        <topology evidence="12">Single-pass type II membrane protein</topology>
    </subcellularLocation>
</comment>
<dbReference type="GO" id="GO:0005886">
    <property type="term" value="C:plasma membrane"/>
    <property type="evidence" value="ECO:0007669"/>
    <property type="project" value="UniProtKB-SubCell"/>
</dbReference>
<dbReference type="KEGG" id="pvd:CFBP1590__3903"/>
<evidence type="ECO:0000256" key="2">
    <source>
        <dbReference type="ARBA" id="ARBA00004249"/>
    </source>
</evidence>
<dbReference type="InterPro" id="IPR003400">
    <property type="entry name" value="ExbD"/>
</dbReference>
<dbReference type="GeneID" id="47765555"/>
<evidence type="ECO:0000313" key="16">
    <source>
        <dbReference type="Proteomes" id="UP000196842"/>
    </source>
</evidence>
<evidence type="ECO:0000256" key="8">
    <source>
        <dbReference type="ARBA" id="ARBA00022692"/>
    </source>
</evidence>
<keyword evidence="8 12" id="KW-0812">Transmembrane</keyword>
<dbReference type="Proteomes" id="UP000196842">
    <property type="component" value="Chromosome I"/>
</dbReference>
<evidence type="ECO:0000256" key="10">
    <source>
        <dbReference type="ARBA" id="ARBA00022989"/>
    </source>
</evidence>
<evidence type="ECO:0000256" key="1">
    <source>
        <dbReference type="ARBA" id="ARBA00003540"/>
    </source>
</evidence>
<sequence length="134" mass="14237">MAFSNNQTDDVISDINITPLVDVMLVLLVTFIVTAPLLTNAIALNLPETVATGEATQQHAVAVSVDATGQVFLDANITSMDQLPATLLNLHQQEPDIAITLRADRSAEYGKVAQVLADVRNAGITQLSVITETP</sequence>
<reference evidence="15" key="2">
    <citation type="submission" date="2019-02" db="EMBL/GenBank/DDBJ databases">
        <authorList>
            <person name="Lutz S."/>
            <person name="Schori C."/>
            <person name="Ahrens C.H."/>
            <person name="Gueguen E."/>
        </authorList>
    </citation>
    <scope>NUCLEOTIDE SEQUENCE</scope>
    <source>
        <strain evidence="15">Psy35</strain>
    </source>
</reference>
<keyword evidence="11 13" id="KW-0472">Membrane</keyword>
<dbReference type="Pfam" id="PF02472">
    <property type="entry name" value="ExbD"/>
    <property type="match status" value="1"/>
</dbReference>
<comment type="function">
    <text evidence="1">Involved in the TonB-dependent energy-dependent transport of various receptor-bound substrates.</text>
</comment>
<evidence type="ECO:0000256" key="13">
    <source>
        <dbReference type="SAM" id="Phobius"/>
    </source>
</evidence>
<evidence type="ECO:0000256" key="12">
    <source>
        <dbReference type="RuleBase" id="RU003879"/>
    </source>
</evidence>